<dbReference type="GO" id="GO:0003700">
    <property type="term" value="F:DNA-binding transcription factor activity"/>
    <property type="evidence" value="ECO:0007669"/>
    <property type="project" value="InterPro"/>
</dbReference>
<keyword evidence="4" id="KW-0804">Transcription</keyword>
<dbReference type="InterPro" id="IPR000847">
    <property type="entry name" value="LysR_HTH_N"/>
</dbReference>
<dbReference type="GO" id="GO:0003677">
    <property type="term" value="F:DNA binding"/>
    <property type="evidence" value="ECO:0007669"/>
    <property type="project" value="UniProtKB-KW"/>
</dbReference>
<dbReference type="STRING" id="1122214.Mame_02494"/>
<comment type="similarity">
    <text evidence="1">Belongs to the LysR transcriptional regulatory family.</text>
</comment>
<dbReference type="InterPro" id="IPR005119">
    <property type="entry name" value="LysR_subst-bd"/>
</dbReference>
<dbReference type="PANTHER" id="PTHR30579">
    <property type="entry name" value="TRANSCRIPTIONAL REGULATOR"/>
    <property type="match status" value="1"/>
</dbReference>
<dbReference type="Gene3D" id="1.10.10.10">
    <property type="entry name" value="Winged helix-like DNA-binding domain superfamily/Winged helix DNA-binding domain"/>
    <property type="match status" value="1"/>
</dbReference>
<dbReference type="EMBL" id="CP020330">
    <property type="protein sequence ID" value="AQZ51821.1"/>
    <property type="molecule type" value="Genomic_DNA"/>
</dbReference>
<dbReference type="SUPFAM" id="SSF53850">
    <property type="entry name" value="Periplasmic binding protein-like II"/>
    <property type="match status" value="1"/>
</dbReference>
<evidence type="ECO:0000313" key="6">
    <source>
        <dbReference type="EMBL" id="AQZ51821.1"/>
    </source>
</evidence>
<dbReference type="InterPro" id="IPR050176">
    <property type="entry name" value="LTTR"/>
</dbReference>
<accession>A0A1U9Z2A4</accession>
<evidence type="ECO:0000259" key="5">
    <source>
        <dbReference type="PROSITE" id="PS50931"/>
    </source>
</evidence>
<dbReference type="RefSeq" id="WP_018067432.1">
    <property type="nucleotide sequence ID" value="NZ_AQWH01000041.1"/>
</dbReference>
<evidence type="ECO:0000256" key="4">
    <source>
        <dbReference type="ARBA" id="ARBA00023163"/>
    </source>
</evidence>
<dbReference type="KEGG" id="mmed:Mame_02494"/>
<dbReference type="SUPFAM" id="SSF46785">
    <property type="entry name" value="Winged helix' DNA-binding domain"/>
    <property type="match status" value="1"/>
</dbReference>
<dbReference type="OrthoDB" id="8097684at2"/>
<proteinExistence type="inferred from homology"/>
<organism evidence="6 7">
    <name type="scientific">Martelella mediterranea DSM 17316</name>
    <dbReference type="NCBI Taxonomy" id="1122214"/>
    <lineage>
        <taxon>Bacteria</taxon>
        <taxon>Pseudomonadati</taxon>
        <taxon>Pseudomonadota</taxon>
        <taxon>Alphaproteobacteria</taxon>
        <taxon>Hyphomicrobiales</taxon>
        <taxon>Aurantimonadaceae</taxon>
        <taxon>Martelella</taxon>
    </lineage>
</organism>
<gene>
    <name evidence="6" type="primary">cysL_4</name>
    <name evidence="6" type="ORF">Mame_02494</name>
</gene>
<dbReference type="PROSITE" id="PS50931">
    <property type="entry name" value="HTH_LYSR"/>
    <property type="match status" value="1"/>
</dbReference>
<keyword evidence="7" id="KW-1185">Reference proteome</keyword>
<dbReference type="Pfam" id="PF03466">
    <property type="entry name" value="LysR_substrate"/>
    <property type="match status" value="1"/>
</dbReference>
<evidence type="ECO:0000256" key="3">
    <source>
        <dbReference type="ARBA" id="ARBA00023125"/>
    </source>
</evidence>
<dbReference type="Gene3D" id="3.40.190.10">
    <property type="entry name" value="Periplasmic binding protein-like II"/>
    <property type="match status" value="2"/>
</dbReference>
<keyword evidence="3" id="KW-0238">DNA-binding</keyword>
<evidence type="ECO:0000256" key="2">
    <source>
        <dbReference type="ARBA" id="ARBA00023015"/>
    </source>
</evidence>
<evidence type="ECO:0000256" key="1">
    <source>
        <dbReference type="ARBA" id="ARBA00009437"/>
    </source>
</evidence>
<keyword evidence="2" id="KW-0805">Transcription regulation</keyword>
<dbReference type="InterPro" id="IPR036390">
    <property type="entry name" value="WH_DNA-bd_sf"/>
</dbReference>
<feature type="domain" description="HTH lysR-type" evidence="5">
    <location>
        <begin position="12"/>
        <end position="69"/>
    </location>
</feature>
<dbReference type="InterPro" id="IPR036388">
    <property type="entry name" value="WH-like_DNA-bd_sf"/>
</dbReference>
<dbReference type="eggNOG" id="COG0583">
    <property type="taxonomic scope" value="Bacteria"/>
</dbReference>
<dbReference type="Pfam" id="PF00126">
    <property type="entry name" value="HTH_1"/>
    <property type="match status" value="1"/>
</dbReference>
<protein>
    <submittedName>
        <fullName evidence="6">CysJI operon transcriptional activator</fullName>
    </submittedName>
</protein>
<reference evidence="6 7" key="1">
    <citation type="submission" date="2017-03" db="EMBL/GenBank/DDBJ databases">
        <title>Foreign affairs: Plasmid Transfer between Roseobacters and Rhizobia.</title>
        <authorList>
            <person name="Bartling P."/>
            <person name="Bunk B."/>
            <person name="Overmann J."/>
            <person name="Brinkmann H."/>
            <person name="Petersen J."/>
        </authorList>
    </citation>
    <scope>NUCLEOTIDE SEQUENCE [LARGE SCALE GENOMIC DNA]</scope>
    <source>
        <strain evidence="6 7">MACL11</strain>
    </source>
</reference>
<dbReference type="FunFam" id="1.10.10.10:FF:000001">
    <property type="entry name" value="LysR family transcriptional regulator"/>
    <property type="match status" value="1"/>
</dbReference>
<dbReference type="AlphaFoldDB" id="A0A1U9Z2A4"/>
<name>A0A1U9Z2A4_9HYPH</name>
<sequence length="301" mass="33402">MTLSLQTPLPVLDNDILRTFVAIAETGSFSGAAERVFRTPSAVSMQIKRLEEVVGASLFVRDSRSVRLTRSGETLLSYARRMLALSNEAMSRFRHPDMHGVVRLGATDDIGERVLPTVLKRFAEAFPSVMVDVTIDNSNGLAQRLREQRLDLTLLNSGDLPGRDEDGELIMRERLVWVGAKCGTAYLKEPLPVSMWEQSCCWRHEAVRKLAEAGRPYRVAYLSATTMVQRAAVLSDLAVAPMAAYYVTDDMEVLGPDKGLPELGLYDIRLKFSDQRGELIEAVADAIRHALQPTQLANRVA</sequence>
<evidence type="ECO:0000313" key="7">
    <source>
        <dbReference type="Proteomes" id="UP000191135"/>
    </source>
</evidence>
<dbReference type="PANTHER" id="PTHR30579:SF7">
    <property type="entry name" value="HTH-TYPE TRANSCRIPTIONAL REGULATOR LRHA-RELATED"/>
    <property type="match status" value="1"/>
</dbReference>
<dbReference type="Proteomes" id="UP000191135">
    <property type="component" value="Chromosome"/>
</dbReference>